<evidence type="ECO:0000313" key="3">
    <source>
        <dbReference type="Proteomes" id="UP000431901"/>
    </source>
</evidence>
<dbReference type="PANTHER" id="PTHR43682:SF1">
    <property type="entry name" value="LACTATE UTILIZATION PROTEIN C"/>
    <property type="match status" value="1"/>
</dbReference>
<sequence length="212" mass="21695">MARPGGAAVTSRDRVLGRIRDALGPARGTPVAVPRDYRRHLGAGRADVLALFLERVAGHGTPVRHVGADELATALAAALWSRDVKRIIVPPGLPSGWLAELDGVEIAPDAPGTAPDAADTVVTGCAAAVAETGTIVLDGGRGQGRRALTLRPGLHLCVVHADQIAGTVPEAVARLLPSRPQTWLTGPAVAPGPSRAPSPHGPSALEVLVVED</sequence>
<proteinExistence type="predicted"/>
<keyword evidence="3" id="KW-1185">Reference proteome</keyword>
<dbReference type="Pfam" id="PF02589">
    <property type="entry name" value="LUD_dom"/>
    <property type="match status" value="1"/>
</dbReference>
<gene>
    <name evidence="2" type="ORF">GQ466_24345</name>
</gene>
<accession>A0A6I4WC42</accession>
<dbReference type="SUPFAM" id="SSF100950">
    <property type="entry name" value="NagB/RpiA/CoA transferase-like"/>
    <property type="match status" value="1"/>
</dbReference>
<dbReference type="InterPro" id="IPR024185">
    <property type="entry name" value="FTHF_cligase-like_sf"/>
</dbReference>
<dbReference type="OrthoDB" id="9794187at2"/>
<dbReference type="EMBL" id="WUTW01000006">
    <property type="protein sequence ID" value="MXQ67151.1"/>
    <property type="molecule type" value="Genomic_DNA"/>
</dbReference>
<dbReference type="Gene3D" id="3.40.50.10420">
    <property type="entry name" value="NagB/RpiA/CoA transferase-like"/>
    <property type="match status" value="1"/>
</dbReference>
<organism evidence="2 3">
    <name type="scientific">Actinomadura rayongensis</name>
    <dbReference type="NCBI Taxonomy" id="1429076"/>
    <lineage>
        <taxon>Bacteria</taxon>
        <taxon>Bacillati</taxon>
        <taxon>Actinomycetota</taxon>
        <taxon>Actinomycetes</taxon>
        <taxon>Streptosporangiales</taxon>
        <taxon>Thermomonosporaceae</taxon>
        <taxon>Actinomadura</taxon>
    </lineage>
</organism>
<reference evidence="2 3" key="1">
    <citation type="submission" date="2019-12" db="EMBL/GenBank/DDBJ databases">
        <title>Nocardia macrotermitis sp. nov. and Nocardia aurantia sp. nov., isolated from the gut of the fungus growing-termite Macrotermes natalensis.</title>
        <authorList>
            <person name="Christine B."/>
            <person name="Rene B."/>
        </authorList>
    </citation>
    <scope>NUCLEOTIDE SEQUENCE [LARGE SCALE GENOMIC DNA]</scope>
    <source>
        <strain evidence="2 3">DSM 102126</strain>
    </source>
</reference>
<dbReference type="Proteomes" id="UP000431901">
    <property type="component" value="Unassembled WGS sequence"/>
</dbReference>
<comment type="caution">
    <text evidence="2">The sequence shown here is derived from an EMBL/GenBank/DDBJ whole genome shotgun (WGS) entry which is preliminary data.</text>
</comment>
<dbReference type="PANTHER" id="PTHR43682">
    <property type="entry name" value="LACTATE UTILIZATION PROTEIN C"/>
    <property type="match status" value="1"/>
</dbReference>
<protein>
    <recommendedName>
        <fullName evidence="1">LUD domain-containing protein</fullName>
    </recommendedName>
</protein>
<dbReference type="AlphaFoldDB" id="A0A6I4WC42"/>
<dbReference type="InterPro" id="IPR037171">
    <property type="entry name" value="NagB/RpiA_transferase-like"/>
</dbReference>
<evidence type="ECO:0000259" key="1">
    <source>
        <dbReference type="Pfam" id="PF02589"/>
    </source>
</evidence>
<evidence type="ECO:0000313" key="2">
    <source>
        <dbReference type="EMBL" id="MXQ67151.1"/>
    </source>
</evidence>
<dbReference type="InterPro" id="IPR003741">
    <property type="entry name" value="LUD_dom"/>
</dbReference>
<name>A0A6I4WC42_9ACTN</name>
<feature type="domain" description="LUD" evidence="1">
    <location>
        <begin position="117"/>
        <end position="175"/>
    </location>
</feature>